<evidence type="ECO:0000313" key="2">
    <source>
        <dbReference type="Proteomes" id="UP000502421"/>
    </source>
</evidence>
<protein>
    <recommendedName>
        <fullName evidence="3">HNH endonuclease</fullName>
    </recommendedName>
</protein>
<reference evidence="2" key="1">
    <citation type="submission" date="2020-04" db="EMBL/GenBank/DDBJ databases">
        <authorList>
            <person name="Kittiwongwattana C."/>
        </authorList>
    </citation>
    <scope>NUCLEOTIDE SEQUENCE [LARGE SCALE GENOMIC DNA]</scope>
    <source>
        <strain evidence="2">1310</strain>
    </source>
</reference>
<dbReference type="Proteomes" id="UP000502421">
    <property type="component" value="Chromosome"/>
</dbReference>
<accession>A0AAE6ZC05</accession>
<gene>
    <name evidence="1" type="ORF">HF329_00710</name>
</gene>
<proteinExistence type="predicted"/>
<dbReference type="RefSeq" id="WP_168802192.1">
    <property type="nucleotide sequence ID" value="NZ_CP051205.1"/>
</dbReference>
<dbReference type="KEGG" id="coy:HF329_00710"/>
<dbReference type="EMBL" id="CP051205">
    <property type="protein sequence ID" value="QJB29904.1"/>
    <property type="molecule type" value="Genomic_DNA"/>
</dbReference>
<evidence type="ECO:0008006" key="3">
    <source>
        <dbReference type="Google" id="ProtNLM"/>
    </source>
</evidence>
<organism evidence="1 2">
    <name type="scientific">Chitinophaga oryzae</name>
    <dbReference type="NCBI Taxonomy" id="2725414"/>
    <lineage>
        <taxon>Bacteria</taxon>
        <taxon>Pseudomonadati</taxon>
        <taxon>Bacteroidota</taxon>
        <taxon>Chitinophagia</taxon>
        <taxon>Chitinophagales</taxon>
        <taxon>Chitinophagaceae</taxon>
        <taxon>Chitinophaga</taxon>
    </lineage>
</organism>
<name>A0AAE6ZC05_9BACT</name>
<evidence type="ECO:0000313" key="1">
    <source>
        <dbReference type="EMBL" id="QJB29904.1"/>
    </source>
</evidence>
<sequence>MNQNSSCLLCGKRAKLLRKSHIIPDFMYKGLFDETDRMMFMSLNDFSKHKYVQTGYYDKYILCSDCDNGRIGGWEKYAAAVLYGGGTKSLCNIEKRFVNEEMDTLFVTGISYQRFKLFLLSILWRAHTSQNKFFKQICIPDLEPALRNALVTDNAGADDDFKVGILGIKGYDGNLANFVMNPDMRRIEGSNFAHFMVSGFIYFIELKKNGGFQLLERFYLKQSGELEIPIISGGIANQMLRAFGLPDKIVDHYTPIPRGNPEV</sequence>
<dbReference type="AlphaFoldDB" id="A0AAE6ZC05"/>